<name>A0A432MN10_9BACT</name>
<feature type="domain" description="PAS" evidence="2">
    <location>
        <begin position="288"/>
        <end position="358"/>
    </location>
</feature>
<dbReference type="PROSITE" id="PS50887">
    <property type="entry name" value="GGDEF"/>
    <property type="match status" value="1"/>
</dbReference>
<dbReference type="InterPro" id="IPR043128">
    <property type="entry name" value="Rev_trsase/Diguanyl_cyclase"/>
</dbReference>
<dbReference type="FunFam" id="3.20.20.450:FF:000001">
    <property type="entry name" value="Cyclic di-GMP phosphodiesterase yahA"/>
    <property type="match status" value="1"/>
</dbReference>
<evidence type="ECO:0000313" key="6">
    <source>
        <dbReference type="EMBL" id="RUL88823.1"/>
    </source>
</evidence>
<dbReference type="Pfam" id="PF00990">
    <property type="entry name" value="GGDEF"/>
    <property type="match status" value="1"/>
</dbReference>
<dbReference type="InterPro" id="IPR013656">
    <property type="entry name" value="PAS_4"/>
</dbReference>
<keyword evidence="7" id="KW-1185">Reference proteome</keyword>
<feature type="domain" description="PAC" evidence="3">
    <location>
        <begin position="362"/>
        <end position="414"/>
    </location>
</feature>
<comment type="caution">
    <text evidence="6">The sequence shown here is derived from an EMBL/GenBank/DDBJ whole genome shotgun (WGS) entry which is preliminary data.</text>
</comment>
<dbReference type="PROSITE" id="PS50883">
    <property type="entry name" value="EAL"/>
    <property type="match status" value="1"/>
</dbReference>
<dbReference type="SMART" id="SM00086">
    <property type="entry name" value="PAC"/>
    <property type="match status" value="2"/>
</dbReference>
<feature type="compositionally biased region" description="Low complexity" evidence="1">
    <location>
        <begin position="1017"/>
        <end position="1032"/>
    </location>
</feature>
<dbReference type="Pfam" id="PF13185">
    <property type="entry name" value="GAF_2"/>
    <property type="match status" value="1"/>
</dbReference>
<dbReference type="Pfam" id="PF00563">
    <property type="entry name" value="EAL"/>
    <property type="match status" value="1"/>
</dbReference>
<dbReference type="Gene3D" id="3.30.450.20">
    <property type="entry name" value="PAS domain"/>
    <property type="match status" value="3"/>
</dbReference>
<accession>A0A432MN10</accession>
<dbReference type="SMART" id="SM00091">
    <property type="entry name" value="PAS"/>
    <property type="match status" value="3"/>
</dbReference>
<dbReference type="InterPro" id="IPR029016">
    <property type="entry name" value="GAF-like_dom_sf"/>
</dbReference>
<dbReference type="PROSITE" id="PS50113">
    <property type="entry name" value="PAC"/>
    <property type="match status" value="3"/>
</dbReference>
<dbReference type="InterPro" id="IPR001633">
    <property type="entry name" value="EAL_dom"/>
</dbReference>
<dbReference type="NCBIfam" id="TIGR00229">
    <property type="entry name" value="sensory_box"/>
    <property type="match status" value="3"/>
</dbReference>
<dbReference type="InterPro" id="IPR035919">
    <property type="entry name" value="EAL_sf"/>
</dbReference>
<dbReference type="SMART" id="SM00065">
    <property type="entry name" value="GAF"/>
    <property type="match status" value="1"/>
</dbReference>
<dbReference type="CDD" id="cd01948">
    <property type="entry name" value="EAL"/>
    <property type="match status" value="1"/>
</dbReference>
<feature type="domain" description="PAS" evidence="2">
    <location>
        <begin position="35"/>
        <end position="82"/>
    </location>
</feature>
<reference evidence="6 7" key="1">
    <citation type="submission" date="2018-12" db="EMBL/GenBank/DDBJ databases">
        <authorList>
            <person name="Toschakov S.V."/>
        </authorList>
    </citation>
    <scope>NUCLEOTIDE SEQUENCE [LARGE SCALE GENOMIC DNA]</scope>
    <source>
        <strain evidence="6 7">GM2012</strain>
    </source>
</reference>
<evidence type="ECO:0000256" key="1">
    <source>
        <dbReference type="SAM" id="MobiDB-lite"/>
    </source>
</evidence>
<evidence type="ECO:0000259" key="4">
    <source>
        <dbReference type="PROSITE" id="PS50883"/>
    </source>
</evidence>
<dbReference type="SUPFAM" id="SSF55785">
    <property type="entry name" value="PYP-like sensor domain (PAS domain)"/>
    <property type="match status" value="3"/>
</dbReference>
<dbReference type="Gene3D" id="6.10.250.490">
    <property type="match status" value="1"/>
</dbReference>
<dbReference type="Gene3D" id="3.30.450.40">
    <property type="match status" value="1"/>
</dbReference>
<dbReference type="Proteomes" id="UP000280296">
    <property type="component" value="Unassembled WGS sequence"/>
</dbReference>
<feature type="domain" description="PAC" evidence="3">
    <location>
        <begin position="234"/>
        <end position="287"/>
    </location>
</feature>
<dbReference type="InterPro" id="IPR003018">
    <property type="entry name" value="GAF"/>
</dbReference>
<dbReference type="SMART" id="SM00052">
    <property type="entry name" value="EAL"/>
    <property type="match status" value="1"/>
</dbReference>
<dbReference type="InterPro" id="IPR013655">
    <property type="entry name" value="PAS_fold_3"/>
</dbReference>
<feature type="domain" description="PAS" evidence="2">
    <location>
        <begin position="163"/>
        <end position="233"/>
    </location>
</feature>
<dbReference type="InterPro" id="IPR000700">
    <property type="entry name" value="PAS-assoc_C"/>
</dbReference>
<evidence type="ECO:0000259" key="2">
    <source>
        <dbReference type="PROSITE" id="PS50112"/>
    </source>
</evidence>
<dbReference type="InterPro" id="IPR035965">
    <property type="entry name" value="PAS-like_dom_sf"/>
</dbReference>
<dbReference type="InterPro" id="IPR052155">
    <property type="entry name" value="Biofilm_reg_signaling"/>
</dbReference>
<dbReference type="Pfam" id="PF08447">
    <property type="entry name" value="PAS_3"/>
    <property type="match status" value="1"/>
</dbReference>
<dbReference type="PANTHER" id="PTHR44757">
    <property type="entry name" value="DIGUANYLATE CYCLASE DGCP"/>
    <property type="match status" value="1"/>
</dbReference>
<protein>
    <submittedName>
        <fullName evidence="6">GGDEF and EAL domain-containing protein</fullName>
    </submittedName>
</protein>
<dbReference type="InterPro" id="IPR029787">
    <property type="entry name" value="Nucleotide_cyclase"/>
</dbReference>
<dbReference type="SUPFAM" id="SSF55073">
    <property type="entry name" value="Nucleotide cyclase"/>
    <property type="match status" value="1"/>
</dbReference>
<dbReference type="InterPro" id="IPR001610">
    <property type="entry name" value="PAC"/>
</dbReference>
<proteinExistence type="predicted"/>
<dbReference type="CDD" id="cd00130">
    <property type="entry name" value="PAS"/>
    <property type="match status" value="3"/>
</dbReference>
<feature type="domain" description="PAC" evidence="3">
    <location>
        <begin position="110"/>
        <end position="162"/>
    </location>
</feature>
<dbReference type="SUPFAM" id="SSF141868">
    <property type="entry name" value="EAL domain-like"/>
    <property type="match status" value="1"/>
</dbReference>
<dbReference type="Gene3D" id="3.20.20.450">
    <property type="entry name" value="EAL domain"/>
    <property type="match status" value="1"/>
</dbReference>
<dbReference type="Gene3D" id="3.30.70.270">
    <property type="match status" value="1"/>
</dbReference>
<gene>
    <name evidence="6" type="ORF">TsocGM_05560</name>
</gene>
<dbReference type="InterPro" id="IPR000014">
    <property type="entry name" value="PAS"/>
</dbReference>
<dbReference type="SMART" id="SM00267">
    <property type="entry name" value="GGDEF"/>
    <property type="match status" value="1"/>
</dbReference>
<feature type="region of interest" description="Disordered" evidence="1">
    <location>
        <begin position="1"/>
        <end position="36"/>
    </location>
</feature>
<dbReference type="SUPFAM" id="SSF55781">
    <property type="entry name" value="GAF domain-like"/>
    <property type="match status" value="1"/>
</dbReference>
<feature type="domain" description="EAL" evidence="4">
    <location>
        <begin position="753"/>
        <end position="1006"/>
    </location>
</feature>
<dbReference type="NCBIfam" id="TIGR00254">
    <property type="entry name" value="GGDEF"/>
    <property type="match status" value="1"/>
</dbReference>
<evidence type="ECO:0000259" key="5">
    <source>
        <dbReference type="PROSITE" id="PS50887"/>
    </source>
</evidence>
<dbReference type="EMBL" id="RYZH01000007">
    <property type="protein sequence ID" value="RUL88823.1"/>
    <property type="molecule type" value="Genomic_DNA"/>
</dbReference>
<feature type="region of interest" description="Disordered" evidence="1">
    <location>
        <begin position="1008"/>
        <end position="1050"/>
    </location>
</feature>
<dbReference type="PANTHER" id="PTHR44757:SF2">
    <property type="entry name" value="BIOFILM ARCHITECTURE MAINTENANCE PROTEIN MBAA"/>
    <property type="match status" value="1"/>
</dbReference>
<sequence length="1050" mass="113777">MTESNGAIGPTYPRRSGAGRRGGGQGPLREGRPESRDGLASLAEAVGRAAIIAIFDARGRILHLNDLGCAVLGCSRGEVIGKGPRRLDAGGRGPGALRECRAALRRDRRWRGEVCLRARGGRLVWIDATVVPCLGARGRPDRFLAVGFEVTERKRLERALRQDVARLEAVLDSSEAVAYLKDLEGRYLLINQRWAALFGVTKTSVVGKTDYDLFPAEIADAFRRNDQRALEAGRAIEMEEIAPHEDGPHTYLTIKAPLFGPGGEPYATCGISTDITQRKRTEEALRQSEERFRRAFESAAIGMALLTPEGRWSRVNRALCEMVGYSQEELLATTCAAITHPEDREVERPVARALLSGELSQYRGEKRYIHKDGHEVWALVSSSVVRDEGGAPVHFVAQIEDITPRKRAEAAVAERARLAELGSEVGLCLTRRGPQREILQQCAEAIVRRVDVALVRIWTLDAGGEVLELRASAGKYTHLDGPHARVPVGSLKIGRIAEECRPCLTNAIVDDPDLSDLEWVRREGMVAFAGYPLLVDGRPLGVLAAFARRPLSDLEFQAMGSIASGLALAIERERAEALLAHQATHDGLTGLPNRCQLILEIEEAVLEARRTGGRCALLLLDLDRFKEINDSFGHHLGDELLKRLNPRLTGVVRPTDRVARLGGDEFGILLPGADEGGALGAADRILAALERPVVVEGKALVVGGSVGIALCPDHGSDAATLLKRADIAMYAAKRGRLGRVLYASELPECTPQRLQLIGDLRRAIEEGRLRLHYQPKVALPTGEVAGVEALVRWNHPTEGLIAPGRFIPLAEQTGMIRPLGRWALCSALRQCRTWREAGIGVGVAVNLSPCNLHDEQLVPTISELLEASGASPGWLTLEVTETAMMEDPAHARRVLELLHEMGIRVSIDDFGTGYSSLAFLKELPVDEVKVDRSFVRDMLGSVRDASIVRAVIDLGHNLGLQVVAEGVEDGETAHQLARWGCDLAQGYHFAPPLPPPRFAAWRAGRFRSGEESGGGLAPLPSSGGPGPEAGELVADSRSGTGWEGVAAQEG</sequence>
<dbReference type="AlphaFoldDB" id="A0A432MN10"/>
<reference evidence="6 7" key="2">
    <citation type="submission" date="2019-01" db="EMBL/GenBank/DDBJ databases">
        <title>Tautonia sociabilis, a novel thermotolerant planctomycete of Isosphaeraceae family, isolated from a 4000 m deep subterranean habitat.</title>
        <authorList>
            <person name="Kovaleva O.L."/>
            <person name="Elcheninov A.G."/>
            <person name="Van Heerden E."/>
            <person name="Toshchakov S.V."/>
            <person name="Novikov A."/>
            <person name="Bonch-Osmolovskaya E.A."/>
            <person name="Kublanov I.V."/>
        </authorList>
    </citation>
    <scope>NUCLEOTIDE SEQUENCE [LARGE SCALE GENOMIC DNA]</scope>
    <source>
        <strain evidence="6 7">GM2012</strain>
    </source>
</reference>
<dbReference type="PROSITE" id="PS50112">
    <property type="entry name" value="PAS"/>
    <property type="match status" value="3"/>
</dbReference>
<dbReference type="CDD" id="cd01949">
    <property type="entry name" value="GGDEF"/>
    <property type="match status" value="1"/>
</dbReference>
<dbReference type="Pfam" id="PF08448">
    <property type="entry name" value="PAS_4"/>
    <property type="match status" value="2"/>
</dbReference>
<organism evidence="6 7">
    <name type="scientific">Tautonia sociabilis</name>
    <dbReference type="NCBI Taxonomy" id="2080755"/>
    <lineage>
        <taxon>Bacteria</taxon>
        <taxon>Pseudomonadati</taxon>
        <taxon>Planctomycetota</taxon>
        <taxon>Planctomycetia</taxon>
        <taxon>Isosphaerales</taxon>
        <taxon>Isosphaeraceae</taxon>
        <taxon>Tautonia</taxon>
    </lineage>
</organism>
<feature type="domain" description="GGDEF" evidence="5">
    <location>
        <begin position="613"/>
        <end position="744"/>
    </location>
</feature>
<evidence type="ECO:0000259" key="3">
    <source>
        <dbReference type="PROSITE" id="PS50113"/>
    </source>
</evidence>
<evidence type="ECO:0000313" key="7">
    <source>
        <dbReference type="Proteomes" id="UP000280296"/>
    </source>
</evidence>
<dbReference type="InterPro" id="IPR000160">
    <property type="entry name" value="GGDEF_dom"/>
</dbReference>